<name>A0A518DWJ5_9BACT</name>
<dbReference type="AlphaFoldDB" id="A0A518DWJ5"/>
<evidence type="ECO:0000313" key="1">
    <source>
        <dbReference type="EMBL" id="QDU96210.1"/>
    </source>
</evidence>
<dbReference type="KEGG" id="lcre:Pla8534_40290"/>
<organism evidence="1 2">
    <name type="scientific">Lignipirellula cremea</name>
    <dbReference type="NCBI Taxonomy" id="2528010"/>
    <lineage>
        <taxon>Bacteria</taxon>
        <taxon>Pseudomonadati</taxon>
        <taxon>Planctomycetota</taxon>
        <taxon>Planctomycetia</taxon>
        <taxon>Pirellulales</taxon>
        <taxon>Pirellulaceae</taxon>
        <taxon>Lignipirellula</taxon>
    </lineage>
</organism>
<dbReference type="Proteomes" id="UP000317648">
    <property type="component" value="Chromosome"/>
</dbReference>
<dbReference type="RefSeq" id="WP_197442405.1">
    <property type="nucleotide sequence ID" value="NZ_CP036433.1"/>
</dbReference>
<keyword evidence="2" id="KW-1185">Reference proteome</keyword>
<sequence>MTIENAKSLEILHRHSLREEGVTLKDYVQQRAVIETKFQQFEELIEAYFRRHNLERE</sequence>
<accession>A0A518DWJ5</accession>
<evidence type="ECO:0000313" key="2">
    <source>
        <dbReference type="Proteomes" id="UP000317648"/>
    </source>
</evidence>
<reference evidence="1 2" key="1">
    <citation type="submission" date="2019-02" db="EMBL/GenBank/DDBJ databases">
        <title>Deep-cultivation of Planctomycetes and their phenomic and genomic characterization uncovers novel biology.</title>
        <authorList>
            <person name="Wiegand S."/>
            <person name="Jogler M."/>
            <person name="Boedeker C."/>
            <person name="Pinto D."/>
            <person name="Vollmers J."/>
            <person name="Rivas-Marin E."/>
            <person name="Kohn T."/>
            <person name="Peeters S.H."/>
            <person name="Heuer A."/>
            <person name="Rast P."/>
            <person name="Oberbeckmann S."/>
            <person name="Bunk B."/>
            <person name="Jeske O."/>
            <person name="Meyerdierks A."/>
            <person name="Storesund J.E."/>
            <person name="Kallscheuer N."/>
            <person name="Luecker S."/>
            <person name="Lage O.M."/>
            <person name="Pohl T."/>
            <person name="Merkel B.J."/>
            <person name="Hornburger P."/>
            <person name="Mueller R.-W."/>
            <person name="Bruemmer F."/>
            <person name="Labrenz M."/>
            <person name="Spormann A.M."/>
            <person name="Op den Camp H."/>
            <person name="Overmann J."/>
            <person name="Amann R."/>
            <person name="Jetten M.S.M."/>
            <person name="Mascher T."/>
            <person name="Medema M.H."/>
            <person name="Devos D.P."/>
            <person name="Kaster A.-K."/>
            <person name="Ovreas L."/>
            <person name="Rohde M."/>
            <person name="Galperin M.Y."/>
            <person name="Jogler C."/>
        </authorList>
    </citation>
    <scope>NUCLEOTIDE SEQUENCE [LARGE SCALE GENOMIC DNA]</scope>
    <source>
        <strain evidence="1 2">Pla85_3_4</strain>
    </source>
</reference>
<proteinExistence type="predicted"/>
<dbReference type="EMBL" id="CP036433">
    <property type="protein sequence ID" value="QDU96210.1"/>
    <property type="molecule type" value="Genomic_DNA"/>
</dbReference>
<protein>
    <submittedName>
        <fullName evidence="1">Uncharacterized protein</fullName>
    </submittedName>
</protein>
<gene>
    <name evidence="1" type="ORF">Pla8534_40290</name>
</gene>